<evidence type="ECO:0000259" key="4">
    <source>
        <dbReference type="PROSITE" id="PS50949"/>
    </source>
</evidence>
<gene>
    <name evidence="5" type="ORF">PAT3040_05423</name>
</gene>
<dbReference type="GO" id="GO:0003677">
    <property type="term" value="F:DNA binding"/>
    <property type="evidence" value="ECO:0007669"/>
    <property type="project" value="UniProtKB-KW"/>
</dbReference>
<keyword evidence="1" id="KW-0805">Transcription regulation</keyword>
<dbReference type="PANTHER" id="PTHR38445:SF9">
    <property type="entry name" value="HTH-TYPE TRANSCRIPTIONAL REPRESSOR YTRA"/>
    <property type="match status" value="1"/>
</dbReference>
<dbReference type="InterPro" id="IPR000524">
    <property type="entry name" value="Tscrpt_reg_HTH_GntR"/>
</dbReference>
<dbReference type="Proteomes" id="UP000245202">
    <property type="component" value="Unassembled WGS sequence"/>
</dbReference>
<evidence type="ECO:0000256" key="2">
    <source>
        <dbReference type="ARBA" id="ARBA00023125"/>
    </source>
</evidence>
<dbReference type="PANTHER" id="PTHR38445">
    <property type="entry name" value="HTH-TYPE TRANSCRIPTIONAL REPRESSOR YTRA"/>
    <property type="match status" value="1"/>
</dbReference>
<feature type="domain" description="HTH gntR-type" evidence="4">
    <location>
        <begin position="13"/>
        <end position="81"/>
    </location>
</feature>
<dbReference type="Gene3D" id="1.10.10.10">
    <property type="entry name" value="Winged helix-like DNA-binding domain superfamily/Winged helix DNA-binding domain"/>
    <property type="match status" value="1"/>
</dbReference>
<dbReference type="SUPFAM" id="SSF46785">
    <property type="entry name" value="Winged helix' DNA-binding domain"/>
    <property type="match status" value="1"/>
</dbReference>
<keyword evidence="2" id="KW-0238">DNA-binding</keyword>
<evidence type="ECO:0000313" key="5">
    <source>
        <dbReference type="EMBL" id="GBG10671.1"/>
    </source>
</evidence>
<dbReference type="InterPro" id="IPR036390">
    <property type="entry name" value="WH_DNA-bd_sf"/>
</dbReference>
<dbReference type="CDD" id="cd07377">
    <property type="entry name" value="WHTH_GntR"/>
    <property type="match status" value="1"/>
</dbReference>
<proteinExistence type="predicted"/>
<keyword evidence="6" id="KW-1185">Reference proteome</keyword>
<protein>
    <submittedName>
        <fullName evidence="5">GntR family transcriptional regulator</fullName>
    </submittedName>
</protein>
<reference evidence="5 6" key="1">
    <citation type="submission" date="2017-08" db="EMBL/GenBank/DDBJ databases">
        <title>Substantial Increase in Enzyme Production by Combined Drug-Resistance Mutations in Paenibacillus agaridevorans.</title>
        <authorList>
            <person name="Tanaka Y."/>
            <person name="Funane K."/>
            <person name="Hosaka T."/>
            <person name="Shiwa Y."/>
            <person name="Fujita N."/>
            <person name="Miyazaki T."/>
            <person name="Yoshikawa H."/>
            <person name="Murakami K."/>
            <person name="Kasahara K."/>
            <person name="Inaoka T."/>
            <person name="Hiraga Y."/>
            <person name="Ochi K."/>
        </authorList>
    </citation>
    <scope>NUCLEOTIDE SEQUENCE [LARGE SCALE GENOMIC DNA]</scope>
    <source>
        <strain evidence="5 6">T-3040</strain>
    </source>
</reference>
<accession>A0A2R5F3Q2</accession>
<name>A0A2R5F3Q2_9BACL</name>
<comment type="caution">
    <text evidence="5">The sequence shown here is derived from an EMBL/GenBank/DDBJ whole genome shotgun (WGS) entry which is preliminary data.</text>
</comment>
<dbReference type="EMBL" id="BDQX01000339">
    <property type="protein sequence ID" value="GBG10671.1"/>
    <property type="molecule type" value="Genomic_DNA"/>
</dbReference>
<dbReference type="AlphaFoldDB" id="A0A2R5F3Q2"/>
<evidence type="ECO:0000256" key="1">
    <source>
        <dbReference type="ARBA" id="ARBA00023015"/>
    </source>
</evidence>
<organism evidence="5 6">
    <name type="scientific">Paenibacillus agaridevorans</name>
    <dbReference type="NCBI Taxonomy" id="171404"/>
    <lineage>
        <taxon>Bacteria</taxon>
        <taxon>Bacillati</taxon>
        <taxon>Bacillota</taxon>
        <taxon>Bacilli</taxon>
        <taxon>Bacillales</taxon>
        <taxon>Paenibacillaceae</taxon>
        <taxon>Paenibacillus</taxon>
    </lineage>
</organism>
<evidence type="ECO:0000256" key="3">
    <source>
        <dbReference type="ARBA" id="ARBA00023163"/>
    </source>
</evidence>
<dbReference type="GO" id="GO:0003700">
    <property type="term" value="F:DNA-binding transcription factor activity"/>
    <property type="evidence" value="ECO:0007669"/>
    <property type="project" value="InterPro"/>
</dbReference>
<dbReference type="PROSITE" id="PS50949">
    <property type="entry name" value="HTH_GNTR"/>
    <property type="match status" value="1"/>
</dbReference>
<sequence>MLSFHELALDGKEPVYMQIAGYIKRQIVLGNVSSGERLPSRREIAAQLNINPNTVQKAFKMMEDEGYVHTSGNQGSVIFADASMLARLEEELTQGLVLSFISSAKEMNLSFKKIIDLVSEHWEVE</sequence>
<dbReference type="Pfam" id="PF00392">
    <property type="entry name" value="GntR"/>
    <property type="match status" value="1"/>
</dbReference>
<dbReference type="PRINTS" id="PR00035">
    <property type="entry name" value="HTHGNTR"/>
</dbReference>
<keyword evidence="3" id="KW-0804">Transcription</keyword>
<dbReference type="SMART" id="SM00345">
    <property type="entry name" value="HTH_GNTR"/>
    <property type="match status" value="1"/>
</dbReference>
<evidence type="ECO:0000313" key="6">
    <source>
        <dbReference type="Proteomes" id="UP000245202"/>
    </source>
</evidence>
<dbReference type="InterPro" id="IPR036388">
    <property type="entry name" value="WH-like_DNA-bd_sf"/>
</dbReference>